<accession>A0A812TY22</accession>
<dbReference type="Gene3D" id="3.30.450.20">
    <property type="entry name" value="PAS domain"/>
    <property type="match status" value="1"/>
</dbReference>
<dbReference type="EMBL" id="CAJNIZ010034670">
    <property type="protein sequence ID" value="CAE7554656.1"/>
    <property type="molecule type" value="Genomic_DNA"/>
</dbReference>
<evidence type="ECO:0000313" key="2">
    <source>
        <dbReference type="EMBL" id="CAE7554656.1"/>
    </source>
</evidence>
<organism evidence="2 3">
    <name type="scientific">Symbiodinium pilosum</name>
    <name type="common">Dinoflagellate</name>
    <dbReference type="NCBI Taxonomy" id="2952"/>
    <lineage>
        <taxon>Eukaryota</taxon>
        <taxon>Sar</taxon>
        <taxon>Alveolata</taxon>
        <taxon>Dinophyceae</taxon>
        <taxon>Suessiales</taxon>
        <taxon>Symbiodiniaceae</taxon>
        <taxon>Symbiodinium</taxon>
    </lineage>
</organism>
<comment type="caution">
    <text evidence="2">The sequence shown here is derived from an EMBL/GenBank/DDBJ whole genome shotgun (WGS) entry which is preliminary data.</text>
</comment>
<evidence type="ECO:0000256" key="1">
    <source>
        <dbReference type="SAM" id="Phobius"/>
    </source>
</evidence>
<feature type="transmembrane region" description="Helical" evidence="1">
    <location>
        <begin position="12"/>
        <end position="34"/>
    </location>
</feature>
<keyword evidence="1" id="KW-0472">Membrane</keyword>
<dbReference type="OrthoDB" id="427742at2759"/>
<keyword evidence="3" id="KW-1185">Reference proteome</keyword>
<dbReference type="Proteomes" id="UP000649617">
    <property type="component" value="Unassembled WGS sequence"/>
</dbReference>
<proteinExistence type="predicted"/>
<keyword evidence="1" id="KW-0812">Transmembrane</keyword>
<evidence type="ECO:0008006" key="4">
    <source>
        <dbReference type="Google" id="ProtNLM"/>
    </source>
</evidence>
<protein>
    <recommendedName>
        <fullName evidence="4">PAS domain-containing protein</fullName>
    </recommendedName>
</protein>
<gene>
    <name evidence="2" type="ORF">SPIL2461_LOCUS14754</name>
</gene>
<reference evidence="2" key="1">
    <citation type="submission" date="2021-02" db="EMBL/GenBank/DDBJ databases">
        <authorList>
            <person name="Dougan E. K."/>
            <person name="Rhodes N."/>
            <person name="Thang M."/>
            <person name="Chan C."/>
        </authorList>
    </citation>
    <scope>NUCLEOTIDE SEQUENCE</scope>
</reference>
<keyword evidence="1" id="KW-1133">Transmembrane helix</keyword>
<sequence length="193" mass="21319">MATEHMPADTMILEIIGFVVTVLAAYCLQAILQYRTQRNLRYKKMASDFNAASYLLHLTCDAVVELDTDLRMTEHTPALAAMLLRGRPGATLAGMDFTDLLAGAAEAGRVKEWLRRFEGCPPDQVNAQAFHTHLADTDSNKFQAEVFQVMYHTPQGQANHLIGLRDVTDQVSLSGSRAIESMTMAARSYTPPS</sequence>
<name>A0A812TY22_SYMPI</name>
<dbReference type="AlphaFoldDB" id="A0A812TY22"/>
<evidence type="ECO:0000313" key="3">
    <source>
        <dbReference type="Proteomes" id="UP000649617"/>
    </source>
</evidence>